<dbReference type="GO" id="GO:0003700">
    <property type="term" value="F:DNA-binding transcription factor activity"/>
    <property type="evidence" value="ECO:0007669"/>
    <property type="project" value="InterPro"/>
</dbReference>
<feature type="coiled-coil region" evidence="1">
    <location>
        <begin position="188"/>
        <end position="222"/>
    </location>
</feature>
<feature type="compositionally biased region" description="Low complexity" evidence="2">
    <location>
        <begin position="100"/>
        <end position="116"/>
    </location>
</feature>
<protein>
    <recommendedName>
        <fullName evidence="3">BZIP domain-containing protein</fullName>
    </recommendedName>
</protein>
<feature type="region of interest" description="Disordered" evidence="2">
    <location>
        <begin position="44"/>
        <end position="174"/>
    </location>
</feature>
<evidence type="ECO:0000256" key="2">
    <source>
        <dbReference type="SAM" id="MobiDB-lite"/>
    </source>
</evidence>
<dbReference type="Gene3D" id="1.20.5.170">
    <property type="match status" value="1"/>
</dbReference>
<gene>
    <name evidence="4" type="ORF">SMAR0320_LOCUS20390</name>
</gene>
<feature type="region of interest" description="Disordered" evidence="2">
    <location>
        <begin position="1"/>
        <end position="25"/>
    </location>
</feature>
<proteinExistence type="predicted"/>
<evidence type="ECO:0000256" key="1">
    <source>
        <dbReference type="SAM" id="Coils"/>
    </source>
</evidence>
<dbReference type="InterPro" id="IPR004827">
    <property type="entry name" value="bZIP"/>
</dbReference>
<sequence length="236" mass="25405">MVTTIVMPPKRTRKAAAEADASKTSTMEDAAVALAGVEGALKTTTTATGKRKASGTAAGKRLPKKAAAKRERSNSMEQLTEVAASLLADPSDDDLTVPNPMATAAAAAAAAASAPMPSLPPLKNGGEQPTGFRKKAAARPKATAVKKEPKSDGSDDGKKTQIQYNPDVPMSKEQLTAWRREMRRVRNRESAAASRRKVRDRIEELEEEVKCWKDRYDEVMGRLGQAEGKKEEDEEV</sequence>
<dbReference type="Pfam" id="PF00170">
    <property type="entry name" value="bZIP_1"/>
    <property type="match status" value="1"/>
</dbReference>
<evidence type="ECO:0000259" key="3">
    <source>
        <dbReference type="PROSITE" id="PS00036"/>
    </source>
</evidence>
<reference evidence="4" key="1">
    <citation type="submission" date="2021-01" db="EMBL/GenBank/DDBJ databases">
        <authorList>
            <person name="Corre E."/>
            <person name="Pelletier E."/>
            <person name="Niang G."/>
            <person name="Scheremetjew M."/>
            <person name="Finn R."/>
            <person name="Kale V."/>
            <person name="Holt S."/>
            <person name="Cochrane G."/>
            <person name="Meng A."/>
            <person name="Brown T."/>
            <person name="Cohen L."/>
        </authorList>
    </citation>
    <scope>NUCLEOTIDE SEQUENCE</scope>
    <source>
        <strain evidence="4">SM1012Den-03</strain>
    </source>
</reference>
<organism evidence="4">
    <name type="scientific">Skeletonema marinoi</name>
    <dbReference type="NCBI Taxonomy" id="267567"/>
    <lineage>
        <taxon>Eukaryota</taxon>
        <taxon>Sar</taxon>
        <taxon>Stramenopiles</taxon>
        <taxon>Ochrophyta</taxon>
        <taxon>Bacillariophyta</taxon>
        <taxon>Coscinodiscophyceae</taxon>
        <taxon>Thalassiosirophycidae</taxon>
        <taxon>Thalassiosirales</taxon>
        <taxon>Skeletonemataceae</taxon>
        <taxon>Skeletonema</taxon>
        <taxon>Skeletonema marinoi-dohrnii complex</taxon>
    </lineage>
</organism>
<feature type="domain" description="BZIP" evidence="3">
    <location>
        <begin position="183"/>
        <end position="197"/>
    </location>
</feature>
<keyword evidence="1" id="KW-0175">Coiled coil</keyword>
<name>A0A7S2PXW3_9STRA</name>
<feature type="compositionally biased region" description="Basic and acidic residues" evidence="2">
    <location>
        <begin position="145"/>
        <end position="159"/>
    </location>
</feature>
<dbReference type="AlphaFoldDB" id="A0A7S2PXW3"/>
<accession>A0A7S2PXW3</accession>
<evidence type="ECO:0000313" key="4">
    <source>
        <dbReference type="EMBL" id="CAD9625671.1"/>
    </source>
</evidence>
<feature type="compositionally biased region" description="Low complexity" evidence="2">
    <location>
        <begin position="44"/>
        <end position="60"/>
    </location>
</feature>
<dbReference type="InterPro" id="IPR046347">
    <property type="entry name" value="bZIP_sf"/>
</dbReference>
<dbReference type="EMBL" id="HBGZ01028667">
    <property type="protein sequence ID" value="CAD9625671.1"/>
    <property type="molecule type" value="Transcribed_RNA"/>
</dbReference>
<dbReference type="PROSITE" id="PS00036">
    <property type="entry name" value="BZIP_BASIC"/>
    <property type="match status" value="1"/>
</dbReference>
<dbReference type="SUPFAM" id="SSF57959">
    <property type="entry name" value="Leucine zipper domain"/>
    <property type="match status" value="1"/>
</dbReference>